<evidence type="ECO:0000313" key="9">
    <source>
        <dbReference type="Proteomes" id="UP000199011"/>
    </source>
</evidence>
<dbReference type="Gene3D" id="1.20.1250.20">
    <property type="entry name" value="MFS general substrate transporter like domains"/>
    <property type="match status" value="1"/>
</dbReference>
<keyword evidence="9" id="KW-1185">Reference proteome</keyword>
<dbReference type="InterPro" id="IPR036259">
    <property type="entry name" value="MFS_trans_sf"/>
</dbReference>
<organism evidence="8 9">
    <name type="scientific">Xenorhabdus japonica</name>
    <dbReference type="NCBI Taxonomy" id="53341"/>
    <lineage>
        <taxon>Bacteria</taxon>
        <taxon>Pseudomonadati</taxon>
        <taxon>Pseudomonadota</taxon>
        <taxon>Gammaproteobacteria</taxon>
        <taxon>Enterobacterales</taxon>
        <taxon>Morganellaceae</taxon>
        <taxon>Xenorhabdus</taxon>
    </lineage>
</organism>
<dbReference type="GO" id="GO:0022857">
    <property type="term" value="F:transmembrane transporter activity"/>
    <property type="evidence" value="ECO:0007669"/>
    <property type="project" value="InterPro"/>
</dbReference>
<dbReference type="EMBL" id="FOVO01000039">
    <property type="protein sequence ID" value="SFN97490.1"/>
    <property type="molecule type" value="Genomic_DNA"/>
</dbReference>
<evidence type="ECO:0000256" key="4">
    <source>
        <dbReference type="ARBA" id="ARBA00022989"/>
    </source>
</evidence>
<evidence type="ECO:0000256" key="5">
    <source>
        <dbReference type="ARBA" id="ARBA00023136"/>
    </source>
</evidence>
<dbReference type="GO" id="GO:0012505">
    <property type="term" value="C:endomembrane system"/>
    <property type="evidence" value="ECO:0007669"/>
    <property type="project" value="UniProtKB-SubCell"/>
</dbReference>
<feature type="transmembrane region" description="Helical" evidence="6">
    <location>
        <begin position="12"/>
        <end position="36"/>
    </location>
</feature>
<feature type="domain" description="Major facilitator superfamily (MFS) profile" evidence="7">
    <location>
        <begin position="14"/>
        <end position="441"/>
    </location>
</feature>
<dbReference type="RefSeq" id="WP_092520343.1">
    <property type="nucleotide sequence ID" value="NZ_CAWRAH010000076.1"/>
</dbReference>
<dbReference type="Pfam" id="PF07690">
    <property type="entry name" value="MFS_1"/>
    <property type="match status" value="1"/>
</dbReference>
<evidence type="ECO:0000256" key="3">
    <source>
        <dbReference type="ARBA" id="ARBA00022692"/>
    </source>
</evidence>
<proteinExistence type="predicted"/>
<dbReference type="OrthoDB" id="9812221at2"/>
<evidence type="ECO:0000256" key="1">
    <source>
        <dbReference type="ARBA" id="ARBA00004127"/>
    </source>
</evidence>
<sequence length="441" mass="48391">MTETMSYSRKEAGIIASVTVSSILPLLDGSIVNVIMPKLSEFFRVNQSQIQWVVTAYFLASITGLLMSSPLQGRISTKLVWMFSSILFMLGSLAVGLCNDFISIIIARAVQGMGAGFLLPLSQTIIATEFGKERMRSAMGLVAVPAAGPLFGSLFTEYLSWQLLFFINIPIVLVSLWTGYRYLSLGKKQKKDFGVFPFLMLSTSLILFFYSLDNFQTEVSSNSLIMIVSSLLLLVFAFIINASSKKKIIDFCEFRKRNYAVSMLMGLAVSFLFYSFMIFFPLSVSLDGNPKDGIIVLGVLLGLQGVGAWIGRKYLYQKLNEKSPFFVISLGVLVSTLSLLLFDFSNTLSALGFFIRGTGLGIATIACLAAPVQWADREYIKDTSVITRLLQQIGGAAGGIFAGGLIYLIASQGMSLHSAYLIFFGISAFLWLVMTLGTKYS</sequence>
<feature type="transmembrane region" description="Helical" evidence="6">
    <location>
        <begin position="323"/>
        <end position="342"/>
    </location>
</feature>
<feature type="transmembrane region" description="Helical" evidence="6">
    <location>
        <begin position="195"/>
        <end position="212"/>
    </location>
</feature>
<dbReference type="Proteomes" id="UP000199011">
    <property type="component" value="Unassembled WGS sequence"/>
</dbReference>
<dbReference type="PROSITE" id="PS50850">
    <property type="entry name" value="MFS"/>
    <property type="match status" value="1"/>
</dbReference>
<evidence type="ECO:0000256" key="2">
    <source>
        <dbReference type="ARBA" id="ARBA00022448"/>
    </source>
</evidence>
<protein>
    <submittedName>
        <fullName evidence="8">Major Facilitator Superfamily protein</fullName>
    </submittedName>
</protein>
<dbReference type="InterPro" id="IPR011701">
    <property type="entry name" value="MFS"/>
</dbReference>
<keyword evidence="3 6" id="KW-0812">Transmembrane</keyword>
<keyword evidence="2" id="KW-0813">Transport</keyword>
<feature type="transmembrane region" description="Helical" evidence="6">
    <location>
        <begin position="416"/>
        <end position="437"/>
    </location>
</feature>
<dbReference type="STRING" id="53341.SAMN05421579_13915"/>
<keyword evidence="4 6" id="KW-1133">Transmembrane helix</keyword>
<feature type="transmembrane region" description="Helical" evidence="6">
    <location>
        <begin position="224"/>
        <end position="242"/>
    </location>
</feature>
<dbReference type="AlphaFoldDB" id="A0A1I5DE63"/>
<comment type="subcellular location">
    <subcellularLocation>
        <location evidence="1">Endomembrane system</location>
        <topology evidence="1">Multi-pass membrane protein</topology>
    </subcellularLocation>
</comment>
<feature type="transmembrane region" description="Helical" evidence="6">
    <location>
        <begin position="294"/>
        <end position="311"/>
    </location>
</feature>
<dbReference type="PANTHER" id="PTHR23501">
    <property type="entry name" value="MAJOR FACILITATOR SUPERFAMILY"/>
    <property type="match status" value="1"/>
</dbReference>
<gene>
    <name evidence="8" type="ORF">SAMN05421579_13915</name>
</gene>
<dbReference type="InterPro" id="IPR020846">
    <property type="entry name" value="MFS_dom"/>
</dbReference>
<feature type="transmembrane region" description="Helical" evidence="6">
    <location>
        <begin position="393"/>
        <end position="410"/>
    </location>
</feature>
<dbReference type="GO" id="GO:0005886">
    <property type="term" value="C:plasma membrane"/>
    <property type="evidence" value="ECO:0007669"/>
    <property type="project" value="TreeGrafter"/>
</dbReference>
<feature type="transmembrane region" description="Helical" evidence="6">
    <location>
        <begin position="48"/>
        <end position="67"/>
    </location>
</feature>
<dbReference type="SUPFAM" id="SSF103473">
    <property type="entry name" value="MFS general substrate transporter"/>
    <property type="match status" value="1"/>
</dbReference>
<feature type="transmembrane region" description="Helical" evidence="6">
    <location>
        <begin position="348"/>
        <end position="372"/>
    </location>
</feature>
<evidence type="ECO:0000259" key="7">
    <source>
        <dbReference type="PROSITE" id="PS50850"/>
    </source>
</evidence>
<feature type="transmembrane region" description="Helical" evidence="6">
    <location>
        <begin position="263"/>
        <end position="282"/>
    </location>
</feature>
<reference evidence="9" key="1">
    <citation type="submission" date="2016-10" db="EMBL/GenBank/DDBJ databases">
        <authorList>
            <person name="Varghese N."/>
            <person name="Submissions S."/>
        </authorList>
    </citation>
    <scope>NUCLEOTIDE SEQUENCE [LARGE SCALE GENOMIC DNA]</scope>
    <source>
        <strain evidence="9">DSM 16522</strain>
    </source>
</reference>
<evidence type="ECO:0000256" key="6">
    <source>
        <dbReference type="SAM" id="Phobius"/>
    </source>
</evidence>
<evidence type="ECO:0000313" key="8">
    <source>
        <dbReference type="EMBL" id="SFN97490.1"/>
    </source>
</evidence>
<feature type="transmembrane region" description="Helical" evidence="6">
    <location>
        <begin position="161"/>
        <end position="183"/>
    </location>
</feature>
<dbReference type="PANTHER" id="PTHR23501:SF191">
    <property type="entry name" value="VACUOLAR BASIC AMINO ACID TRANSPORTER 4"/>
    <property type="match status" value="1"/>
</dbReference>
<name>A0A1I5DE63_9GAMM</name>
<accession>A0A1I5DE63</accession>
<keyword evidence="5 6" id="KW-0472">Membrane</keyword>